<evidence type="ECO:0000256" key="1">
    <source>
        <dbReference type="ARBA" id="ARBA00001231"/>
    </source>
</evidence>
<gene>
    <name evidence="7" type="ORF">LEA_11933</name>
</gene>
<dbReference type="EMBL" id="AJWY01008059">
    <property type="protein sequence ID" value="EKC62262.1"/>
    <property type="molecule type" value="Genomic_DNA"/>
</dbReference>
<comment type="catalytic activity">
    <reaction evidence="1">
        <text>Hydrolysis of terminal non-reducing N-acetyl-D-hexosamine residues in N-acetyl-beta-D-hexosaminides.</text>
        <dbReference type="EC" id="3.2.1.52"/>
    </reaction>
</comment>
<evidence type="ECO:0000256" key="4">
    <source>
        <dbReference type="ARBA" id="ARBA00022801"/>
    </source>
</evidence>
<feature type="non-terminal residue" evidence="7">
    <location>
        <position position="1"/>
    </location>
</feature>
<dbReference type="Pfam" id="PF00728">
    <property type="entry name" value="Glyco_hydro_20"/>
    <property type="match status" value="1"/>
</dbReference>
<comment type="caution">
    <text evidence="7">The sequence shown here is derived from an EMBL/GenBank/DDBJ whole genome shotgun (WGS) entry which is preliminary data.</text>
</comment>
<dbReference type="PANTHER" id="PTHR22600">
    <property type="entry name" value="BETA-HEXOSAMINIDASE"/>
    <property type="match status" value="1"/>
</dbReference>
<evidence type="ECO:0000259" key="5">
    <source>
        <dbReference type="Pfam" id="PF00728"/>
    </source>
</evidence>
<dbReference type="Gene3D" id="3.20.20.80">
    <property type="entry name" value="Glycosidases"/>
    <property type="match status" value="1"/>
</dbReference>
<dbReference type="InterPro" id="IPR025705">
    <property type="entry name" value="Beta_hexosaminidase_sua/sub"/>
</dbReference>
<dbReference type="GO" id="GO:0030203">
    <property type="term" value="P:glycosaminoglycan metabolic process"/>
    <property type="evidence" value="ECO:0007669"/>
    <property type="project" value="TreeGrafter"/>
</dbReference>
<organism evidence="7">
    <name type="scientific">human gut metagenome</name>
    <dbReference type="NCBI Taxonomy" id="408170"/>
    <lineage>
        <taxon>unclassified sequences</taxon>
        <taxon>metagenomes</taxon>
        <taxon>organismal metagenomes</taxon>
    </lineage>
</organism>
<dbReference type="PANTHER" id="PTHR22600:SF57">
    <property type="entry name" value="BETA-N-ACETYLHEXOSAMINIDASE"/>
    <property type="match status" value="1"/>
</dbReference>
<sequence>YAIMTPESHCYLDHYQDDPETQPLAFGACIPIGQTYSYDPAPDSLGSDICKYILGVQGNVWAEYLPTYEHAEYMIYPRIIALAEVGWTPVKNKHQESFKRRINNEIRHIKAIGYNPFTLSELVQTSQTVDYAKKRIMLSLTSEKYPIDIRYTTDGSEPTASSKLYKKPFAVKDSILLTARLFDGNKPLGKSLELRTDYHKGIGKKITYAPDGGYYQNKDVYKGGGDTGLLDGLRGGKSYMDGRWQGFCPNDLDATIDLGEVTAIHRVMANFMQIRTPQVFLPAKVEVWASVDGKE</sequence>
<dbReference type="SUPFAM" id="SSF51445">
    <property type="entry name" value="(Trans)glycosidases"/>
    <property type="match status" value="1"/>
</dbReference>
<accession>K1SNQ4</accession>
<dbReference type="Pfam" id="PF13290">
    <property type="entry name" value="CHB_HEX_C_1"/>
    <property type="match status" value="1"/>
</dbReference>
<dbReference type="GO" id="GO:0004563">
    <property type="term" value="F:beta-N-acetylhexosaminidase activity"/>
    <property type="evidence" value="ECO:0007669"/>
    <property type="project" value="UniProtKB-EC"/>
</dbReference>
<feature type="domain" description="GH29D-like beta-sandwich" evidence="6">
    <location>
        <begin position="135"/>
        <end position="185"/>
    </location>
</feature>
<feature type="non-terminal residue" evidence="7">
    <location>
        <position position="295"/>
    </location>
</feature>
<keyword evidence="4" id="KW-0378">Hydrolase</keyword>
<evidence type="ECO:0000256" key="3">
    <source>
        <dbReference type="ARBA" id="ARBA00012663"/>
    </source>
</evidence>
<dbReference type="InterPro" id="IPR017853">
    <property type="entry name" value="GH"/>
</dbReference>
<protein>
    <recommendedName>
        <fullName evidence="3">beta-N-acetylhexosaminidase</fullName>
        <ecNumber evidence="3">3.2.1.52</ecNumber>
    </recommendedName>
</protein>
<proteinExistence type="inferred from homology"/>
<evidence type="ECO:0000256" key="2">
    <source>
        <dbReference type="ARBA" id="ARBA00006285"/>
    </source>
</evidence>
<feature type="domain" description="Glycoside hydrolase family 20 catalytic" evidence="5">
    <location>
        <begin position="2"/>
        <end position="89"/>
    </location>
</feature>
<comment type="similarity">
    <text evidence="2">Belongs to the glycosyl hydrolase 20 family.</text>
</comment>
<name>K1SNQ4_9ZZZZ</name>
<dbReference type="GO" id="GO:0005975">
    <property type="term" value="P:carbohydrate metabolic process"/>
    <property type="evidence" value="ECO:0007669"/>
    <property type="project" value="InterPro"/>
</dbReference>
<evidence type="ECO:0000259" key="6">
    <source>
        <dbReference type="Pfam" id="PF13290"/>
    </source>
</evidence>
<evidence type="ECO:0000313" key="7">
    <source>
        <dbReference type="EMBL" id="EKC62262.1"/>
    </source>
</evidence>
<reference evidence="7" key="1">
    <citation type="journal article" date="2013" name="Environ. Microbiol.">
        <title>Microbiota from the distal guts of lean and obese adolescents exhibit partial functional redundancy besides clear differences in community structure.</title>
        <authorList>
            <person name="Ferrer M."/>
            <person name="Ruiz A."/>
            <person name="Lanza F."/>
            <person name="Haange S.B."/>
            <person name="Oberbach A."/>
            <person name="Till H."/>
            <person name="Bargiela R."/>
            <person name="Campoy C."/>
            <person name="Segura M.T."/>
            <person name="Richter M."/>
            <person name="von Bergen M."/>
            <person name="Seifert J."/>
            <person name="Suarez A."/>
        </authorList>
    </citation>
    <scope>NUCLEOTIDE SEQUENCE</scope>
</reference>
<dbReference type="InterPro" id="IPR059177">
    <property type="entry name" value="GH29D-like_dom"/>
</dbReference>
<dbReference type="AlphaFoldDB" id="K1SNQ4"/>
<dbReference type="EC" id="3.2.1.52" evidence="3"/>
<dbReference type="InterPro" id="IPR015883">
    <property type="entry name" value="Glyco_hydro_20_cat"/>
</dbReference>
<dbReference type="GO" id="GO:0016020">
    <property type="term" value="C:membrane"/>
    <property type="evidence" value="ECO:0007669"/>
    <property type="project" value="TreeGrafter"/>
</dbReference>